<keyword evidence="2" id="KW-1185">Reference proteome</keyword>
<protein>
    <submittedName>
        <fullName evidence="1">Uncharacterized protein</fullName>
    </submittedName>
</protein>
<dbReference type="InterPro" id="IPR021842">
    <property type="entry name" value="DUF3435"/>
</dbReference>
<organism evidence="1 2">
    <name type="scientific">Passalora fulva</name>
    <name type="common">Tomato leaf mold</name>
    <name type="synonym">Cladosporium fulvum</name>
    <dbReference type="NCBI Taxonomy" id="5499"/>
    <lineage>
        <taxon>Eukaryota</taxon>
        <taxon>Fungi</taxon>
        <taxon>Dikarya</taxon>
        <taxon>Ascomycota</taxon>
        <taxon>Pezizomycotina</taxon>
        <taxon>Dothideomycetes</taxon>
        <taxon>Dothideomycetidae</taxon>
        <taxon>Mycosphaerellales</taxon>
        <taxon>Mycosphaerellaceae</taxon>
        <taxon>Fulvia</taxon>
    </lineage>
</organism>
<reference evidence="1" key="1">
    <citation type="submission" date="2021-12" db="EMBL/GenBank/DDBJ databases">
        <authorList>
            <person name="Zaccaron A."/>
            <person name="Stergiopoulos I."/>
        </authorList>
    </citation>
    <scope>NUCLEOTIDE SEQUENCE</scope>
    <source>
        <strain evidence="1">Race5_Kim</strain>
    </source>
</reference>
<proteinExistence type="predicted"/>
<dbReference type="Pfam" id="PF11917">
    <property type="entry name" value="DUF3435"/>
    <property type="match status" value="1"/>
</dbReference>
<gene>
    <name evidence="1" type="ORF">CLAFUR5_07187</name>
</gene>
<reference evidence="1" key="2">
    <citation type="journal article" date="2022" name="Microb. Genom.">
        <title>A chromosome-scale genome assembly of the tomato pathogen Cladosporium fulvum reveals a compartmentalized genome architecture and the presence of a dispensable chromosome.</title>
        <authorList>
            <person name="Zaccaron A.Z."/>
            <person name="Chen L.H."/>
            <person name="Samaras A."/>
            <person name="Stergiopoulos I."/>
        </authorList>
    </citation>
    <scope>NUCLEOTIDE SEQUENCE</scope>
    <source>
        <strain evidence="1">Race5_Kim</strain>
    </source>
</reference>
<evidence type="ECO:0000313" key="1">
    <source>
        <dbReference type="EMBL" id="UJO18579.1"/>
    </source>
</evidence>
<dbReference type="GeneID" id="71987065"/>
<dbReference type="AlphaFoldDB" id="A0A9Q8UQ03"/>
<evidence type="ECO:0000313" key="2">
    <source>
        <dbReference type="Proteomes" id="UP000756132"/>
    </source>
</evidence>
<accession>A0A9Q8UQ03</accession>
<dbReference type="OrthoDB" id="3943630at2759"/>
<dbReference type="Proteomes" id="UP000756132">
    <property type="component" value="Chromosome 6"/>
</dbReference>
<dbReference type="EMBL" id="CP090168">
    <property type="protein sequence ID" value="UJO18579.1"/>
    <property type="molecule type" value="Genomic_DNA"/>
</dbReference>
<dbReference type="PANTHER" id="PTHR37535">
    <property type="entry name" value="FLUG DOMAIN PROTEIN"/>
    <property type="match status" value="1"/>
</dbReference>
<dbReference type="RefSeq" id="XP_047762945.1">
    <property type="nucleotide sequence ID" value="XM_047906335.1"/>
</dbReference>
<name>A0A9Q8UQ03_PASFU</name>
<dbReference type="KEGG" id="ffu:CLAFUR5_07187"/>
<dbReference type="PANTHER" id="PTHR37535:SF4">
    <property type="entry name" value="FLUG DOMAIN-CONTAINING PROTEIN"/>
    <property type="match status" value="1"/>
</dbReference>
<sequence length="191" mass="21712">MLALGRRASYRDRFVPYSIRRGHGNLLDRYATAAVRQKRIGHQNDSTFQHYLSSSSTVDGQSMVLGRDIEQDVLDRLASIATKVDFNAPKPHGASLVDVGRRNKKTELNLDSVTASTVLVRPPPSRQFRVYLQWDSHRFRLIDVFWENATNSSLETRMAPLLAIANTNRSTWRYPNTAEGAECECGHRPKR</sequence>